<protein>
    <submittedName>
        <fullName evidence="1">Uncharacterized protein</fullName>
    </submittedName>
</protein>
<proteinExistence type="predicted"/>
<reference evidence="1" key="2">
    <citation type="submission" date="2015-03" db="EMBL/GenBank/DDBJ databases">
        <authorList>
            <person name="Chow C.-E.T."/>
            <person name="Winget D.M."/>
            <person name="White R.A.III."/>
            <person name="Hallam S.J."/>
            <person name="Suttle C.A."/>
        </authorList>
    </citation>
    <scope>NUCLEOTIDE SEQUENCE</scope>
    <source>
        <strain evidence="1">Oxic1_5</strain>
    </source>
</reference>
<accession>A0A0F7L998</accession>
<name>A0A0F7L998_9VIRU</name>
<evidence type="ECO:0000313" key="1">
    <source>
        <dbReference type="EMBL" id="AKH47947.1"/>
    </source>
</evidence>
<dbReference type="EMBL" id="KR029600">
    <property type="protein sequence ID" value="AKH47947.1"/>
    <property type="molecule type" value="Genomic_DNA"/>
</dbReference>
<sequence>MFSFKVLTAFRISRPSIISVAVTAVSARPFTICDVPPPSSSNLIRLSIDSPAFCPITSVSSLSPSSIDVSS</sequence>
<reference evidence="1" key="1">
    <citation type="journal article" date="2015" name="Front. Microbiol.">
        <title>Combining genomic sequencing methods to explore viral diversity and reveal potential virus-host interactions.</title>
        <authorList>
            <person name="Chow C.E."/>
            <person name="Winget D.M."/>
            <person name="White R.A.III."/>
            <person name="Hallam S.J."/>
            <person name="Suttle C.A."/>
        </authorList>
    </citation>
    <scope>NUCLEOTIDE SEQUENCE</scope>
    <source>
        <strain evidence="1">Oxic1_5</strain>
    </source>
</reference>
<organism evidence="1">
    <name type="scientific">uncultured marine virus</name>
    <dbReference type="NCBI Taxonomy" id="186617"/>
    <lineage>
        <taxon>Viruses</taxon>
        <taxon>environmental samples</taxon>
    </lineage>
</organism>